<evidence type="ECO:0000313" key="2">
    <source>
        <dbReference type="Proteomes" id="UP001186974"/>
    </source>
</evidence>
<name>A0ACC3DNN2_9PEZI</name>
<dbReference type="EMBL" id="JAWDJW010002185">
    <property type="protein sequence ID" value="KAK3078115.1"/>
    <property type="molecule type" value="Genomic_DNA"/>
</dbReference>
<proteinExistence type="predicted"/>
<gene>
    <name evidence="1" type="ORF">LTS18_008406</name>
</gene>
<dbReference type="Proteomes" id="UP001186974">
    <property type="component" value="Unassembled WGS sequence"/>
</dbReference>
<evidence type="ECO:0000313" key="1">
    <source>
        <dbReference type="EMBL" id="KAK3078115.1"/>
    </source>
</evidence>
<feature type="non-terminal residue" evidence="1">
    <location>
        <position position="1"/>
    </location>
</feature>
<accession>A0ACC3DNN2</accession>
<sequence length="615" mass="64853">TDETAKDSEKEKKLSAAAIKKLERQEAIDAHRAVFDRPSRQSAKPSRLIDDSVPPTSAGSPDPSIKYTTSPKTSVLGPKRIACDACRRRRIRCKHKDDVAPTAPGTDTAMDASSPVNDSVQPVPKPGLSMTDQDLATKTFGVRGNSLDAVVIPMVRKVSESKPAPSALVAMQSLNSMPMVVAPLVNRTSSGDGQLDGMDGKRGRNKACAECRKSKRRCIHDENGNVDPVKAQEASIPRGSNPNKKRKSSGENSGGAVSKKIKKQASVVDLNRIQDEILVNSPTKPGPSGHRLGPAFQPNMLMGSDQVNSAPAEDGYLDMISDEMVNTLPAQTRTDMDMDLDLDGRIHDAPMMDGVTVSGQDEIDPALSAFDFRDNAADNSQPRHEYLSSGDTFSSVDGAIDEDSVIQSTESMLDPALADAVAPNGILHDDQQQHHNAPAPNGALPRHHNFHAAPSTNDAAEPQQHEPNGIRPSSPLSPVPSDAAAAAAVRPSPQKLTNGLPTFTPAPVLNGAGRKGSSMSTSPISPFGTSFASAATKRKPTNTATATTTTAGATSSEIVAAGVQGKSSNSASRSGSKVGVVKEERAGSAGNETEDEDARLARALMVEMQGLRRRS</sequence>
<reference evidence="1" key="1">
    <citation type="submission" date="2024-09" db="EMBL/GenBank/DDBJ databases">
        <title>Black Yeasts Isolated from many extreme environments.</title>
        <authorList>
            <person name="Coleine C."/>
            <person name="Stajich J.E."/>
            <person name="Selbmann L."/>
        </authorList>
    </citation>
    <scope>NUCLEOTIDE SEQUENCE</scope>
    <source>
        <strain evidence="1">CCFEE 5737</strain>
    </source>
</reference>
<protein>
    <submittedName>
        <fullName evidence="1">Uncharacterized protein</fullName>
    </submittedName>
</protein>
<keyword evidence="2" id="KW-1185">Reference proteome</keyword>
<comment type="caution">
    <text evidence="1">The sequence shown here is derived from an EMBL/GenBank/DDBJ whole genome shotgun (WGS) entry which is preliminary data.</text>
</comment>
<organism evidence="1 2">
    <name type="scientific">Coniosporium uncinatum</name>
    <dbReference type="NCBI Taxonomy" id="93489"/>
    <lineage>
        <taxon>Eukaryota</taxon>
        <taxon>Fungi</taxon>
        <taxon>Dikarya</taxon>
        <taxon>Ascomycota</taxon>
        <taxon>Pezizomycotina</taxon>
        <taxon>Dothideomycetes</taxon>
        <taxon>Dothideomycetes incertae sedis</taxon>
        <taxon>Coniosporium</taxon>
    </lineage>
</organism>